<organism evidence="11 12">
    <name type="scientific">Candidatus Magasanikbacteria bacterium GW2011_GWC2_34_16</name>
    <dbReference type="NCBI Taxonomy" id="1619045"/>
    <lineage>
        <taxon>Bacteria</taxon>
        <taxon>Candidatus Magasanikiibacteriota</taxon>
    </lineage>
</organism>
<dbReference type="AlphaFoldDB" id="A0A0G0DVP2"/>
<proteinExistence type="inferred from homology"/>
<dbReference type="NCBIfam" id="TIGR01207">
    <property type="entry name" value="rmlA"/>
    <property type="match status" value="1"/>
</dbReference>
<evidence type="ECO:0000313" key="12">
    <source>
        <dbReference type="Proteomes" id="UP000034927"/>
    </source>
</evidence>
<keyword evidence="7 9" id="KW-0460">Magnesium</keyword>
<comment type="similarity">
    <text evidence="2 9">Belongs to the glucose-1-phosphate thymidylyltransferase family.</text>
</comment>
<dbReference type="Pfam" id="PF00483">
    <property type="entry name" value="NTP_transferase"/>
    <property type="match status" value="1"/>
</dbReference>
<evidence type="ECO:0000256" key="5">
    <source>
        <dbReference type="ARBA" id="ARBA00022695"/>
    </source>
</evidence>
<keyword evidence="6 9" id="KW-0479">Metal-binding</keyword>
<accession>A0A0G0DVP2</accession>
<comment type="caution">
    <text evidence="11">The sequence shown here is derived from an EMBL/GenBank/DDBJ whole genome shotgun (WGS) entry which is preliminary data.</text>
</comment>
<reference evidence="11 12" key="1">
    <citation type="journal article" date="2015" name="Nature">
        <title>rRNA introns, odd ribosomes, and small enigmatic genomes across a large radiation of phyla.</title>
        <authorList>
            <person name="Brown C.T."/>
            <person name="Hug L.A."/>
            <person name="Thomas B.C."/>
            <person name="Sharon I."/>
            <person name="Castelle C.J."/>
            <person name="Singh A."/>
            <person name="Wilkins M.J."/>
            <person name="Williams K.H."/>
            <person name="Banfield J.F."/>
        </authorList>
    </citation>
    <scope>NUCLEOTIDE SEQUENCE [LARGE SCALE GENOMIC DNA]</scope>
</reference>
<dbReference type="EC" id="2.7.7.24" evidence="3 9"/>
<dbReference type="SUPFAM" id="SSF53448">
    <property type="entry name" value="Nucleotide-diphospho-sugar transferases"/>
    <property type="match status" value="1"/>
</dbReference>
<dbReference type="FunFam" id="3.90.550.10:FF:000023">
    <property type="entry name" value="Glucose-1-phosphate thymidylyltransferase"/>
    <property type="match status" value="1"/>
</dbReference>
<evidence type="ECO:0000256" key="1">
    <source>
        <dbReference type="ARBA" id="ARBA00001946"/>
    </source>
</evidence>
<evidence type="ECO:0000256" key="9">
    <source>
        <dbReference type="RuleBase" id="RU003706"/>
    </source>
</evidence>
<dbReference type="InterPro" id="IPR005835">
    <property type="entry name" value="NTP_transferase_dom"/>
</dbReference>
<comment type="function">
    <text evidence="9">Catalyzes the formation of dTDP-glucose, from dTTP and glucose 1-phosphate, as well as its pyrophosphorolysis.</text>
</comment>
<dbReference type="GO" id="GO:0046872">
    <property type="term" value="F:metal ion binding"/>
    <property type="evidence" value="ECO:0007669"/>
    <property type="project" value="UniProtKB-KW"/>
</dbReference>
<evidence type="ECO:0000256" key="3">
    <source>
        <dbReference type="ARBA" id="ARBA00012461"/>
    </source>
</evidence>
<dbReference type="InterPro" id="IPR029044">
    <property type="entry name" value="Nucleotide-diphossugar_trans"/>
</dbReference>
<dbReference type="CDD" id="cd02538">
    <property type="entry name" value="G1P_TT_short"/>
    <property type="match status" value="1"/>
</dbReference>
<dbReference type="GO" id="GO:0008879">
    <property type="term" value="F:glucose-1-phosphate thymidylyltransferase activity"/>
    <property type="evidence" value="ECO:0007669"/>
    <property type="project" value="UniProtKB-EC"/>
</dbReference>
<evidence type="ECO:0000256" key="6">
    <source>
        <dbReference type="ARBA" id="ARBA00022723"/>
    </source>
</evidence>
<evidence type="ECO:0000313" key="11">
    <source>
        <dbReference type="EMBL" id="KKP59207.1"/>
    </source>
</evidence>
<dbReference type="PANTHER" id="PTHR43532:SF1">
    <property type="entry name" value="GLUCOSE-1-PHOSPHATE THYMIDYLYLTRANSFERASE 1"/>
    <property type="match status" value="1"/>
</dbReference>
<evidence type="ECO:0000259" key="10">
    <source>
        <dbReference type="Pfam" id="PF00483"/>
    </source>
</evidence>
<evidence type="ECO:0000256" key="8">
    <source>
        <dbReference type="ARBA" id="ARBA00049336"/>
    </source>
</evidence>
<protein>
    <recommendedName>
        <fullName evidence="3 9">Glucose-1-phosphate thymidylyltransferase</fullName>
        <ecNumber evidence="3 9">2.7.7.24</ecNumber>
    </recommendedName>
</protein>
<dbReference type="InterPro" id="IPR005907">
    <property type="entry name" value="G1P_thy_trans_s"/>
</dbReference>
<evidence type="ECO:0000256" key="4">
    <source>
        <dbReference type="ARBA" id="ARBA00022679"/>
    </source>
</evidence>
<dbReference type="Proteomes" id="UP000034927">
    <property type="component" value="Unassembled WGS sequence"/>
</dbReference>
<evidence type="ECO:0000256" key="7">
    <source>
        <dbReference type="ARBA" id="ARBA00022842"/>
    </source>
</evidence>
<feature type="domain" description="Nucleotidyl transferase" evidence="10">
    <location>
        <begin position="2"/>
        <end position="239"/>
    </location>
</feature>
<dbReference type="Gene3D" id="3.90.550.10">
    <property type="entry name" value="Spore Coat Polysaccharide Biosynthesis Protein SpsA, Chain A"/>
    <property type="match status" value="1"/>
</dbReference>
<name>A0A0G0DVP2_9BACT</name>
<sequence>MKGIILAGGSGSRLYPLTLVTSKQLLPVYDKPMIYYPLSILMLAGVNDILIISTPDDTPKFNSLLGSGKKFGIKISYKIQPSPDGLAQAFLLGEEFIGDETACMILGDNIFYGNGIKKALTKAVENSNIGKATVFGYHVDDPERFGVVEFDKDGRAVSIEEKPIEPKSNYAVTGLYFYDKRVVSFAKKVKPSKRGELEITDLNRMYLEDGTLDVITFGRGFTWLDTGTHESLAEATAFVKMIEEHQGLKISCPEEIAFNNGWITKEQLREQAELMKKNQYGQHLFKVLEGKVRY</sequence>
<evidence type="ECO:0000256" key="2">
    <source>
        <dbReference type="ARBA" id="ARBA00010480"/>
    </source>
</evidence>
<gene>
    <name evidence="11" type="ORF">UR53_C0005G0006</name>
</gene>
<dbReference type="PATRIC" id="fig|1619045.3.peg.323"/>
<dbReference type="EMBL" id="LBPO01000005">
    <property type="protein sequence ID" value="KKP59207.1"/>
    <property type="molecule type" value="Genomic_DNA"/>
</dbReference>
<keyword evidence="5 9" id="KW-0548">Nucleotidyltransferase</keyword>
<comment type="catalytic activity">
    <reaction evidence="8 9">
        <text>dTTP + alpha-D-glucose 1-phosphate + H(+) = dTDP-alpha-D-glucose + diphosphate</text>
        <dbReference type="Rhea" id="RHEA:15225"/>
        <dbReference type="ChEBI" id="CHEBI:15378"/>
        <dbReference type="ChEBI" id="CHEBI:33019"/>
        <dbReference type="ChEBI" id="CHEBI:37568"/>
        <dbReference type="ChEBI" id="CHEBI:57477"/>
        <dbReference type="ChEBI" id="CHEBI:58601"/>
        <dbReference type="EC" id="2.7.7.24"/>
    </reaction>
</comment>
<comment type="cofactor">
    <cofactor evidence="1">
        <name>Mg(2+)</name>
        <dbReference type="ChEBI" id="CHEBI:18420"/>
    </cofactor>
</comment>
<dbReference type="PANTHER" id="PTHR43532">
    <property type="entry name" value="GLUCOSE-1-PHOSPHATE THYMIDYLYLTRANSFERASE"/>
    <property type="match status" value="1"/>
</dbReference>
<keyword evidence="4 9" id="KW-0808">Transferase</keyword>